<keyword evidence="4 7" id="KW-0812">Transmembrane</keyword>
<name>A0ABU0WAE8_9PROT</name>
<protein>
    <submittedName>
        <fullName evidence="9">ABC transporter permease</fullName>
    </submittedName>
</protein>
<gene>
    <name evidence="9" type="ORF">QSG27_00440</name>
</gene>
<dbReference type="InterPro" id="IPR035906">
    <property type="entry name" value="MetI-like_sf"/>
</dbReference>
<feature type="transmembrane region" description="Helical" evidence="7">
    <location>
        <begin position="284"/>
        <end position="306"/>
    </location>
</feature>
<keyword evidence="6 7" id="KW-0472">Membrane</keyword>
<feature type="transmembrane region" description="Helical" evidence="7">
    <location>
        <begin position="182"/>
        <end position="201"/>
    </location>
</feature>
<feature type="domain" description="ABC transmembrane type-1" evidence="8">
    <location>
        <begin position="95"/>
        <end position="307"/>
    </location>
</feature>
<dbReference type="RefSeq" id="WP_306703143.1">
    <property type="nucleotide sequence ID" value="NZ_JAUJFI010000001.1"/>
</dbReference>
<evidence type="ECO:0000313" key="10">
    <source>
        <dbReference type="Proteomes" id="UP001227317"/>
    </source>
</evidence>
<comment type="subcellular location">
    <subcellularLocation>
        <location evidence="1 7">Cell membrane</location>
        <topology evidence="1 7">Multi-pass membrane protein</topology>
    </subcellularLocation>
</comment>
<dbReference type="Proteomes" id="UP001227317">
    <property type="component" value="Unassembled WGS sequence"/>
</dbReference>
<dbReference type="PROSITE" id="PS50928">
    <property type="entry name" value="ABC_TM1"/>
    <property type="match status" value="1"/>
</dbReference>
<feature type="transmembrane region" description="Helical" evidence="7">
    <location>
        <begin position="242"/>
        <end position="264"/>
    </location>
</feature>
<evidence type="ECO:0000256" key="3">
    <source>
        <dbReference type="ARBA" id="ARBA00022475"/>
    </source>
</evidence>
<evidence type="ECO:0000256" key="1">
    <source>
        <dbReference type="ARBA" id="ARBA00004651"/>
    </source>
</evidence>
<comment type="similarity">
    <text evidence="7">Belongs to the binding-protein-dependent transport system permease family.</text>
</comment>
<evidence type="ECO:0000256" key="2">
    <source>
        <dbReference type="ARBA" id="ARBA00022448"/>
    </source>
</evidence>
<dbReference type="InterPro" id="IPR045621">
    <property type="entry name" value="BPD_transp_1_N"/>
</dbReference>
<evidence type="ECO:0000256" key="4">
    <source>
        <dbReference type="ARBA" id="ARBA00022692"/>
    </source>
</evidence>
<dbReference type="Pfam" id="PF19300">
    <property type="entry name" value="BPD_transp_1_N"/>
    <property type="match status" value="1"/>
</dbReference>
<accession>A0ABU0WAE8</accession>
<sequence length="317" mass="33662">MFTYILRRILYIVPIALGVTLLVFGLVHIAPGDPLNAVVGPDAPAEVVEQLRRAYGFDQPLPIQYLIYLGHVLTGDLGQSVATGRPVAADLGRALANTLVLSIGAALVGFTSGTLLGALAGWHRGGLVDRFATILTLIGVSVPHYWLGMVLVIVLSVELNLLPAMGMAPGGAAGWGFTGEHLAHAVLPVITMSVIPMGIVARSVRATVADVLHQEFVQALRAKGLGRGPVLRHVVRNVAPTVVSVLGLQFGYLLGGSILIETVFSWPGTGFLLNEAIFKRDIPLLQGTILMLGLFFVLLNLLVDIAQAALDPRMRRS</sequence>
<evidence type="ECO:0000259" key="8">
    <source>
        <dbReference type="PROSITE" id="PS50928"/>
    </source>
</evidence>
<dbReference type="EMBL" id="JAUJFI010000001">
    <property type="protein sequence ID" value="MDQ2101157.1"/>
    <property type="molecule type" value="Genomic_DNA"/>
</dbReference>
<keyword evidence="5 7" id="KW-1133">Transmembrane helix</keyword>
<dbReference type="PANTHER" id="PTHR43163:SF6">
    <property type="entry name" value="DIPEPTIDE TRANSPORT SYSTEM PERMEASE PROTEIN DPPB-RELATED"/>
    <property type="match status" value="1"/>
</dbReference>
<reference evidence="9 10" key="1">
    <citation type="submission" date="2023-06" db="EMBL/GenBank/DDBJ databases">
        <title>Azospirillum isscasensis sp.nov, a bacterium isolated from rhizosphere soil of rice.</title>
        <authorList>
            <person name="Wang H."/>
        </authorList>
    </citation>
    <scope>NUCLEOTIDE SEQUENCE [LARGE SCALE GENOMIC DNA]</scope>
    <source>
        <strain evidence="9 10">C340-1</strain>
    </source>
</reference>
<keyword evidence="3" id="KW-1003">Cell membrane</keyword>
<evidence type="ECO:0000256" key="5">
    <source>
        <dbReference type="ARBA" id="ARBA00022989"/>
    </source>
</evidence>
<organism evidence="9 10">
    <name type="scientific">Azospirillum isscasi</name>
    <dbReference type="NCBI Taxonomy" id="3053926"/>
    <lineage>
        <taxon>Bacteria</taxon>
        <taxon>Pseudomonadati</taxon>
        <taxon>Pseudomonadota</taxon>
        <taxon>Alphaproteobacteria</taxon>
        <taxon>Rhodospirillales</taxon>
        <taxon>Azospirillaceae</taxon>
        <taxon>Azospirillum</taxon>
    </lineage>
</organism>
<dbReference type="Gene3D" id="1.10.3720.10">
    <property type="entry name" value="MetI-like"/>
    <property type="match status" value="1"/>
</dbReference>
<comment type="caution">
    <text evidence="9">The sequence shown here is derived from an EMBL/GenBank/DDBJ whole genome shotgun (WGS) entry which is preliminary data.</text>
</comment>
<feature type="transmembrane region" description="Helical" evidence="7">
    <location>
        <begin position="9"/>
        <end position="30"/>
    </location>
</feature>
<dbReference type="CDD" id="cd06261">
    <property type="entry name" value="TM_PBP2"/>
    <property type="match status" value="1"/>
</dbReference>
<evidence type="ECO:0000313" key="9">
    <source>
        <dbReference type="EMBL" id="MDQ2101157.1"/>
    </source>
</evidence>
<keyword evidence="10" id="KW-1185">Reference proteome</keyword>
<proteinExistence type="inferred from homology"/>
<feature type="transmembrane region" description="Helical" evidence="7">
    <location>
        <begin position="99"/>
        <end position="122"/>
    </location>
</feature>
<dbReference type="PANTHER" id="PTHR43163">
    <property type="entry name" value="DIPEPTIDE TRANSPORT SYSTEM PERMEASE PROTEIN DPPB-RELATED"/>
    <property type="match status" value="1"/>
</dbReference>
<feature type="transmembrane region" description="Helical" evidence="7">
    <location>
        <begin position="134"/>
        <end position="162"/>
    </location>
</feature>
<evidence type="ECO:0000256" key="6">
    <source>
        <dbReference type="ARBA" id="ARBA00023136"/>
    </source>
</evidence>
<dbReference type="InterPro" id="IPR000515">
    <property type="entry name" value="MetI-like"/>
</dbReference>
<dbReference type="SUPFAM" id="SSF161098">
    <property type="entry name" value="MetI-like"/>
    <property type="match status" value="1"/>
</dbReference>
<dbReference type="Pfam" id="PF00528">
    <property type="entry name" value="BPD_transp_1"/>
    <property type="match status" value="1"/>
</dbReference>
<keyword evidence="2 7" id="KW-0813">Transport</keyword>
<evidence type="ECO:0000256" key="7">
    <source>
        <dbReference type="RuleBase" id="RU363032"/>
    </source>
</evidence>